<evidence type="ECO:0008006" key="2">
    <source>
        <dbReference type="Google" id="ProtNLM"/>
    </source>
</evidence>
<name>A0A6C0HAC9_9ZZZZ</name>
<reference evidence="1" key="1">
    <citation type="journal article" date="2020" name="Nature">
        <title>Giant virus diversity and host interactions through global metagenomics.</title>
        <authorList>
            <person name="Schulz F."/>
            <person name="Roux S."/>
            <person name="Paez-Espino D."/>
            <person name="Jungbluth S."/>
            <person name="Walsh D.A."/>
            <person name="Denef V.J."/>
            <person name="McMahon K.D."/>
            <person name="Konstantinidis K.T."/>
            <person name="Eloe-Fadrosh E.A."/>
            <person name="Kyrpides N.C."/>
            <person name="Woyke T."/>
        </authorList>
    </citation>
    <scope>NUCLEOTIDE SEQUENCE</scope>
    <source>
        <strain evidence="1">GVMAG-M-3300023179-86</strain>
    </source>
</reference>
<dbReference type="AlphaFoldDB" id="A0A6C0HAC9"/>
<accession>A0A6C0HAC9</accession>
<sequence length="330" mass="38357">MVKIVFWDNCLNERGTTTTLFNYAYYNKKILGNESIIMYNTSRTDNVSEVIELFKKEFTVIGVSNFKLVDPILVNLKCNIFYITKAGENEGQISKVCKTVVHCVFNCNQPHGNVYAGISQFIKGYKRKVPIVPYMINLPDHNKNMREELNIPEDAVVYGRYGGYDAFDIPYVHKIVYNVAKNNSEIYFIFMNTELFCASLPNIIHIEKTIDLNKKVEFINTCDAMLHARHIGESFGLAIAEFSTKNKPIVTTPNFKLNPNVDVAHIYFLKEKGIWYNEDNLYSILTTFLTKENRNEVSKKDWNAFKEYTPEKVIKQFKRVFIDYTDQKEK</sequence>
<protein>
    <recommendedName>
        <fullName evidence="2">Glycosyl transferase family 1 domain-containing protein</fullName>
    </recommendedName>
</protein>
<dbReference type="Gene3D" id="3.40.50.2000">
    <property type="entry name" value="Glycogen Phosphorylase B"/>
    <property type="match status" value="1"/>
</dbReference>
<dbReference type="SUPFAM" id="SSF53756">
    <property type="entry name" value="UDP-Glycosyltransferase/glycogen phosphorylase"/>
    <property type="match status" value="1"/>
</dbReference>
<proteinExistence type="predicted"/>
<organism evidence="1">
    <name type="scientific">viral metagenome</name>
    <dbReference type="NCBI Taxonomy" id="1070528"/>
    <lineage>
        <taxon>unclassified sequences</taxon>
        <taxon>metagenomes</taxon>
        <taxon>organismal metagenomes</taxon>
    </lineage>
</organism>
<dbReference type="EMBL" id="MN739917">
    <property type="protein sequence ID" value="QHT77459.1"/>
    <property type="molecule type" value="Genomic_DNA"/>
</dbReference>
<evidence type="ECO:0000313" key="1">
    <source>
        <dbReference type="EMBL" id="QHT77459.1"/>
    </source>
</evidence>